<comment type="caution">
    <text evidence="1">The sequence shown here is derived from an EMBL/GenBank/DDBJ whole genome shotgun (WGS) entry which is preliminary data.</text>
</comment>
<proteinExistence type="predicted"/>
<protein>
    <submittedName>
        <fullName evidence="1">Uncharacterized protein</fullName>
    </submittedName>
</protein>
<organism evidence="1 2">
    <name type="scientific">Agrocybe chaxingu</name>
    <dbReference type="NCBI Taxonomy" id="84603"/>
    <lineage>
        <taxon>Eukaryota</taxon>
        <taxon>Fungi</taxon>
        <taxon>Dikarya</taxon>
        <taxon>Basidiomycota</taxon>
        <taxon>Agaricomycotina</taxon>
        <taxon>Agaricomycetes</taxon>
        <taxon>Agaricomycetidae</taxon>
        <taxon>Agaricales</taxon>
        <taxon>Agaricineae</taxon>
        <taxon>Strophariaceae</taxon>
        <taxon>Agrocybe</taxon>
    </lineage>
</organism>
<evidence type="ECO:0000313" key="1">
    <source>
        <dbReference type="EMBL" id="KAJ3509569.1"/>
    </source>
</evidence>
<sequence>MGVSDTFQEAPISIFQLSLADLWEENTINLLKFRCSEMWDVDTDIFEMHRFPTGYENFLLDFFADPGRPEELRLSSDRYTTLALGCLKYLRRPSRRRADLRCLPFTQWAQKSRNAPWVWRRLRHNPRLLPWVGKQWRYWRRFGVRKSAIWWDGLEVNGSGERLLNELDDSRWSEARECRAIAADERSLPLRAFALALHLLPQLLDQASQSEELVDAVSRGVFHPTSVFFLHRTRRAKDAVRKYLDRANTYISADT</sequence>
<dbReference type="EMBL" id="JANKHO010000467">
    <property type="protein sequence ID" value="KAJ3509569.1"/>
    <property type="molecule type" value="Genomic_DNA"/>
</dbReference>
<name>A0A9W8K1K1_9AGAR</name>
<evidence type="ECO:0000313" key="2">
    <source>
        <dbReference type="Proteomes" id="UP001148786"/>
    </source>
</evidence>
<dbReference type="Proteomes" id="UP001148786">
    <property type="component" value="Unassembled WGS sequence"/>
</dbReference>
<keyword evidence="2" id="KW-1185">Reference proteome</keyword>
<reference evidence="1" key="1">
    <citation type="submission" date="2022-07" db="EMBL/GenBank/DDBJ databases">
        <title>Genome Sequence of Agrocybe chaxingu.</title>
        <authorList>
            <person name="Buettner E."/>
        </authorList>
    </citation>
    <scope>NUCLEOTIDE SEQUENCE</scope>
    <source>
        <strain evidence="1">MP-N11</strain>
    </source>
</reference>
<accession>A0A9W8K1K1</accession>
<gene>
    <name evidence="1" type="ORF">NLJ89_g5159</name>
</gene>
<dbReference type="AlphaFoldDB" id="A0A9W8K1K1"/>